<dbReference type="GeneID" id="18922025"/>
<proteinExistence type="predicted"/>
<dbReference type="KEGG" id="mlr:MELLADRAFT_103635"/>
<protein>
    <submittedName>
        <fullName evidence="2">Uncharacterized protein</fullName>
    </submittedName>
</protein>
<dbReference type="Proteomes" id="UP000001072">
    <property type="component" value="Unassembled WGS sequence"/>
</dbReference>
<sequence>MLHISLQDLFKFVKEVDDQHCWLTAFRYDIAVRQIVVGHHVNGCPQDPSLKRPEQVEIAKNQTETLRDGFDMRHRNPYARGQKWEHKNPITGKWYTEGQSHDNLGNEEDTVEEDYIPKGKIRANNFWKSRENALDDNNTSFRGRGNRCRSFRGRRLRSPYQKDDREVTYEERAFNDKGKSPAQSTSKSKDKDV</sequence>
<evidence type="ECO:0000313" key="3">
    <source>
        <dbReference type="Proteomes" id="UP000001072"/>
    </source>
</evidence>
<name>F4RBZ2_MELLP</name>
<keyword evidence="3" id="KW-1185">Reference proteome</keyword>
<accession>F4RBZ2</accession>
<dbReference type="VEuPathDB" id="FungiDB:MELLADRAFT_103635"/>
<dbReference type="HOGENOM" id="CLU_1409060_0_0_1"/>
<evidence type="ECO:0000256" key="1">
    <source>
        <dbReference type="SAM" id="MobiDB-lite"/>
    </source>
</evidence>
<dbReference type="RefSeq" id="XP_007406555.1">
    <property type="nucleotide sequence ID" value="XM_007406493.1"/>
</dbReference>
<gene>
    <name evidence="2" type="ORF">MELLADRAFT_103635</name>
</gene>
<evidence type="ECO:0000313" key="2">
    <source>
        <dbReference type="EMBL" id="EGG10254.1"/>
    </source>
</evidence>
<organism evidence="3">
    <name type="scientific">Melampsora larici-populina (strain 98AG31 / pathotype 3-4-7)</name>
    <name type="common">Poplar leaf rust fungus</name>
    <dbReference type="NCBI Taxonomy" id="747676"/>
    <lineage>
        <taxon>Eukaryota</taxon>
        <taxon>Fungi</taxon>
        <taxon>Dikarya</taxon>
        <taxon>Basidiomycota</taxon>
        <taxon>Pucciniomycotina</taxon>
        <taxon>Pucciniomycetes</taxon>
        <taxon>Pucciniales</taxon>
        <taxon>Melampsoraceae</taxon>
        <taxon>Melampsora</taxon>
    </lineage>
</organism>
<feature type="compositionally biased region" description="Basic and acidic residues" evidence="1">
    <location>
        <begin position="160"/>
        <end position="179"/>
    </location>
</feature>
<dbReference type="InParanoid" id="F4RBZ2"/>
<feature type="region of interest" description="Disordered" evidence="1">
    <location>
        <begin position="152"/>
        <end position="193"/>
    </location>
</feature>
<dbReference type="AlphaFoldDB" id="F4RBZ2"/>
<dbReference type="EMBL" id="GL883095">
    <property type="protein sequence ID" value="EGG10254.1"/>
    <property type="molecule type" value="Genomic_DNA"/>
</dbReference>
<reference evidence="3" key="1">
    <citation type="journal article" date="2011" name="Proc. Natl. Acad. Sci. U.S.A.">
        <title>Obligate biotrophy features unraveled by the genomic analysis of rust fungi.</title>
        <authorList>
            <person name="Duplessis S."/>
            <person name="Cuomo C.A."/>
            <person name="Lin Y.-C."/>
            <person name="Aerts A."/>
            <person name="Tisserant E."/>
            <person name="Veneault-Fourrey C."/>
            <person name="Joly D.L."/>
            <person name="Hacquard S."/>
            <person name="Amselem J."/>
            <person name="Cantarel B.L."/>
            <person name="Chiu R."/>
            <person name="Coutinho P.M."/>
            <person name="Feau N."/>
            <person name="Field M."/>
            <person name="Frey P."/>
            <person name="Gelhaye E."/>
            <person name="Goldberg J."/>
            <person name="Grabherr M.G."/>
            <person name="Kodira C.D."/>
            <person name="Kohler A."/>
            <person name="Kuees U."/>
            <person name="Lindquist E.A."/>
            <person name="Lucas S.M."/>
            <person name="Mago R."/>
            <person name="Mauceli E."/>
            <person name="Morin E."/>
            <person name="Murat C."/>
            <person name="Pangilinan J.L."/>
            <person name="Park R."/>
            <person name="Pearson M."/>
            <person name="Quesneville H."/>
            <person name="Rouhier N."/>
            <person name="Sakthikumar S."/>
            <person name="Salamov A.A."/>
            <person name="Schmutz J."/>
            <person name="Selles B."/>
            <person name="Shapiro H."/>
            <person name="Tanguay P."/>
            <person name="Tuskan G.A."/>
            <person name="Henrissat B."/>
            <person name="Van de Peer Y."/>
            <person name="Rouze P."/>
            <person name="Ellis J.G."/>
            <person name="Dodds P.N."/>
            <person name="Schein J.E."/>
            <person name="Zhong S."/>
            <person name="Hamelin R.C."/>
            <person name="Grigoriev I.V."/>
            <person name="Szabo L.J."/>
            <person name="Martin F."/>
        </authorList>
    </citation>
    <scope>NUCLEOTIDE SEQUENCE [LARGE SCALE GENOMIC DNA]</scope>
    <source>
        <strain evidence="3">98AG31 / pathotype 3-4-7</strain>
    </source>
</reference>